<dbReference type="KEGG" id="ffu:CLAFUR5_07419"/>
<feature type="compositionally biased region" description="Basic and acidic residues" evidence="1">
    <location>
        <begin position="109"/>
        <end position="122"/>
    </location>
</feature>
<feature type="compositionally biased region" description="Basic residues" evidence="1">
    <location>
        <begin position="330"/>
        <end position="343"/>
    </location>
</feature>
<reference evidence="2" key="1">
    <citation type="submission" date="2021-12" db="EMBL/GenBank/DDBJ databases">
        <authorList>
            <person name="Zaccaron A."/>
            <person name="Stergiopoulos I."/>
        </authorList>
    </citation>
    <scope>NUCLEOTIDE SEQUENCE</scope>
    <source>
        <strain evidence="2">Race5_Kim</strain>
    </source>
</reference>
<feature type="region of interest" description="Disordered" evidence="1">
    <location>
        <begin position="304"/>
        <end position="343"/>
    </location>
</feature>
<feature type="region of interest" description="Disordered" evidence="1">
    <location>
        <begin position="185"/>
        <end position="207"/>
    </location>
</feature>
<feature type="compositionally biased region" description="Basic and acidic residues" evidence="1">
    <location>
        <begin position="304"/>
        <end position="323"/>
    </location>
</feature>
<evidence type="ECO:0000313" key="2">
    <source>
        <dbReference type="EMBL" id="UJO19278.1"/>
    </source>
</evidence>
<name>A0A9Q8PB69_PASFU</name>
<dbReference type="EMBL" id="CP090168">
    <property type="protein sequence ID" value="UJO19278.1"/>
    <property type="molecule type" value="Genomic_DNA"/>
</dbReference>
<evidence type="ECO:0008006" key="4">
    <source>
        <dbReference type="Google" id="ProtNLM"/>
    </source>
</evidence>
<evidence type="ECO:0000256" key="1">
    <source>
        <dbReference type="SAM" id="MobiDB-lite"/>
    </source>
</evidence>
<reference evidence="2" key="2">
    <citation type="journal article" date="2022" name="Microb. Genom.">
        <title>A chromosome-scale genome assembly of the tomato pathogen Cladosporium fulvum reveals a compartmentalized genome architecture and the presence of a dispensable chromosome.</title>
        <authorList>
            <person name="Zaccaron A.Z."/>
            <person name="Chen L.H."/>
            <person name="Samaras A."/>
            <person name="Stergiopoulos I."/>
        </authorList>
    </citation>
    <scope>NUCLEOTIDE SEQUENCE</scope>
    <source>
        <strain evidence="2">Race5_Kim</strain>
    </source>
</reference>
<evidence type="ECO:0000313" key="3">
    <source>
        <dbReference type="Proteomes" id="UP000756132"/>
    </source>
</evidence>
<accession>A0A9Q8PB69</accession>
<sequence length="343" mass="38290">MHCVHCNHTYNCHHVNHSIAMFALCFGPRSSATVVARIVSLATTQHSCRARTHNITMAHDDEINIKGAAQEAEEPTVDDAPANPVEDQPADTAAESSVKSTEAEEEQSKDDQKAGEPKKQSPTDEELPIKKAKHRWFKCPADPTTYGADQYYYVHADTQESRWIEPEEPYWIYSVETGEADGTAGLQIPATTTKPTSEKKSGPVPPEEWEDWMGYNPKVHGNYDPNAAYAQVHNQKRAEEQAAIVDPFAPPPGTAAYESTMALNRFSGSVQNQELNPERHSDAAKSGRQMNAFFDVDAAANAHEGRSLKEERQSKKLSKEEVKAFNQARKEKKMKKRMAFYKS</sequence>
<dbReference type="Proteomes" id="UP000756132">
    <property type="component" value="Chromosome 6"/>
</dbReference>
<feature type="region of interest" description="Disordered" evidence="1">
    <location>
        <begin position="70"/>
        <end position="131"/>
    </location>
</feature>
<organism evidence="2 3">
    <name type="scientific">Passalora fulva</name>
    <name type="common">Tomato leaf mold</name>
    <name type="synonym">Cladosporium fulvum</name>
    <dbReference type="NCBI Taxonomy" id="5499"/>
    <lineage>
        <taxon>Eukaryota</taxon>
        <taxon>Fungi</taxon>
        <taxon>Dikarya</taxon>
        <taxon>Ascomycota</taxon>
        <taxon>Pezizomycotina</taxon>
        <taxon>Dothideomycetes</taxon>
        <taxon>Dothideomycetidae</taxon>
        <taxon>Mycosphaerellales</taxon>
        <taxon>Mycosphaerellaceae</taxon>
        <taxon>Fulvia</taxon>
    </lineage>
</organism>
<proteinExistence type="predicted"/>
<dbReference type="GeneID" id="71987297"/>
<keyword evidence="3" id="KW-1185">Reference proteome</keyword>
<dbReference type="RefSeq" id="XP_047763644.1">
    <property type="nucleotide sequence ID" value="XM_047906567.1"/>
</dbReference>
<protein>
    <recommendedName>
        <fullName evidence="4">WW domain-containing protein</fullName>
    </recommendedName>
</protein>
<gene>
    <name evidence="2" type="ORF">CLAFUR5_07419</name>
</gene>
<dbReference type="OrthoDB" id="2444812at2759"/>
<dbReference type="AlphaFoldDB" id="A0A9Q8PB69"/>